<dbReference type="Pfam" id="PF00431">
    <property type="entry name" value="CUB"/>
    <property type="match status" value="1"/>
</dbReference>
<dbReference type="Pfam" id="PF00057">
    <property type="entry name" value="Ldl_recept_a"/>
    <property type="match status" value="3"/>
</dbReference>
<feature type="disulfide bond" evidence="12">
    <location>
        <begin position="512"/>
        <end position="524"/>
    </location>
</feature>
<keyword evidence="17" id="KW-1185">Reference proteome</keyword>
<dbReference type="InterPro" id="IPR036055">
    <property type="entry name" value="LDL_receptor-like_sf"/>
</dbReference>
<feature type="disulfide bond" evidence="12">
    <location>
        <begin position="442"/>
        <end position="460"/>
    </location>
</feature>
<dbReference type="PROSITE" id="PS50262">
    <property type="entry name" value="G_PROTEIN_RECEP_F1_2"/>
    <property type="match status" value="1"/>
</dbReference>
<evidence type="ECO:0000256" key="9">
    <source>
        <dbReference type="ARBA" id="ARBA00023157"/>
    </source>
</evidence>
<evidence type="ECO:0000259" key="15">
    <source>
        <dbReference type="PROSITE" id="PS50262"/>
    </source>
</evidence>
<evidence type="ECO:0000256" key="7">
    <source>
        <dbReference type="ARBA" id="ARBA00023040"/>
    </source>
</evidence>
<dbReference type="PROSITE" id="PS01180">
    <property type="entry name" value="CUB"/>
    <property type="match status" value="1"/>
</dbReference>
<keyword evidence="8 13" id="KW-0472">Membrane</keyword>
<feature type="transmembrane region" description="Helical" evidence="13">
    <location>
        <begin position="1245"/>
        <end position="1264"/>
    </location>
</feature>
<dbReference type="GO" id="GO:0007189">
    <property type="term" value="P:adenylate cyclase-activating G protein-coupled receptor signaling pathway"/>
    <property type="evidence" value="ECO:0007669"/>
    <property type="project" value="TreeGrafter"/>
</dbReference>
<dbReference type="SUPFAM" id="SSF57424">
    <property type="entry name" value="LDL receptor-like module"/>
    <property type="match status" value="3"/>
</dbReference>
<keyword evidence="2" id="KW-1003">Cell membrane</keyword>
<dbReference type="SUPFAM" id="SSF81321">
    <property type="entry name" value="Family A G protein-coupled receptor-like"/>
    <property type="match status" value="1"/>
</dbReference>
<evidence type="ECO:0000256" key="12">
    <source>
        <dbReference type="PROSITE-ProRule" id="PRU00124"/>
    </source>
</evidence>
<dbReference type="InterPro" id="IPR002172">
    <property type="entry name" value="LDrepeatLR_classA_rpt"/>
</dbReference>
<keyword evidence="3" id="KW-0433">Leucine-rich repeat</keyword>
<keyword evidence="11" id="KW-0807">Transducer</keyword>
<dbReference type="SUPFAM" id="SSF52058">
    <property type="entry name" value="L domain-like"/>
    <property type="match status" value="1"/>
</dbReference>
<dbReference type="Gene3D" id="2.60.120.290">
    <property type="entry name" value="Spermadhesin, CUB domain"/>
    <property type="match status" value="1"/>
</dbReference>
<feature type="transmembrane region" description="Helical" evidence="13">
    <location>
        <begin position="1146"/>
        <end position="1166"/>
    </location>
</feature>
<dbReference type="GO" id="GO:0008528">
    <property type="term" value="F:G protein-coupled peptide receptor activity"/>
    <property type="evidence" value="ECO:0007669"/>
    <property type="project" value="TreeGrafter"/>
</dbReference>
<evidence type="ECO:0000256" key="6">
    <source>
        <dbReference type="ARBA" id="ARBA00022989"/>
    </source>
</evidence>
<feature type="transmembrane region" description="Helical" evidence="13">
    <location>
        <begin position="1060"/>
        <end position="1085"/>
    </location>
</feature>
<evidence type="ECO:0000313" key="16">
    <source>
        <dbReference type="EMBL" id="VDH93936.1"/>
    </source>
</evidence>
<dbReference type="Gene3D" id="3.80.10.10">
    <property type="entry name" value="Ribonuclease Inhibitor"/>
    <property type="match status" value="2"/>
</dbReference>
<protein>
    <recommendedName>
        <fullName evidence="18">G-protein coupled receptors family 1 profile domain-containing protein</fullName>
    </recommendedName>
</protein>
<keyword evidence="5" id="KW-0677">Repeat</keyword>
<feature type="disulfide bond" evidence="12">
    <location>
        <begin position="473"/>
        <end position="485"/>
    </location>
</feature>
<feature type="domain" description="G-protein coupled receptors family 1 profile" evidence="15">
    <location>
        <begin position="1038"/>
        <end position="1296"/>
    </location>
</feature>
<keyword evidence="4 13" id="KW-0812">Transmembrane</keyword>
<dbReference type="PRINTS" id="PR00261">
    <property type="entry name" value="LDLRECEPTOR"/>
</dbReference>
<dbReference type="EMBL" id="UYJE01000516">
    <property type="protein sequence ID" value="VDH93936.1"/>
    <property type="molecule type" value="Genomic_DNA"/>
</dbReference>
<feature type="domain" description="CUB" evidence="14">
    <location>
        <begin position="287"/>
        <end position="407"/>
    </location>
</feature>
<gene>
    <name evidence="16" type="ORF">MGAL_10B010147</name>
</gene>
<accession>A0A8B6BQ51</accession>
<proteinExistence type="predicted"/>
<evidence type="ECO:0000256" key="11">
    <source>
        <dbReference type="ARBA" id="ARBA00023224"/>
    </source>
</evidence>
<evidence type="ECO:0000256" key="10">
    <source>
        <dbReference type="ARBA" id="ARBA00023170"/>
    </source>
</evidence>
<evidence type="ECO:0000256" key="4">
    <source>
        <dbReference type="ARBA" id="ARBA00022692"/>
    </source>
</evidence>
<evidence type="ECO:0008006" key="18">
    <source>
        <dbReference type="Google" id="ProtNLM"/>
    </source>
</evidence>
<dbReference type="SMART" id="SM00369">
    <property type="entry name" value="LRR_TYP"/>
    <property type="match status" value="5"/>
</dbReference>
<dbReference type="Pfam" id="PF00001">
    <property type="entry name" value="7tm_1"/>
    <property type="match status" value="1"/>
</dbReference>
<organism evidence="16 17">
    <name type="scientific">Mytilus galloprovincialis</name>
    <name type="common">Mediterranean mussel</name>
    <dbReference type="NCBI Taxonomy" id="29158"/>
    <lineage>
        <taxon>Eukaryota</taxon>
        <taxon>Metazoa</taxon>
        <taxon>Spiralia</taxon>
        <taxon>Lophotrochozoa</taxon>
        <taxon>Mollusca</taxon>
        <taxon>Bivalvia</taxon>
        <taxon>Autobranchia</taxon>
        <taxon>Pteriomorphia</taxon>
        <taxon>Mytilida</taxon>
        <taxon>Mytiloidea</taxon>
        <taxon>Mytilidae</taxon>
        <taxon>Mytilinae</taxon>
        <taxon>Mytilus</taxon>
    </lineage>
</organism>
<keyword evidence="7" id="KW-0297">G-protein coupled receptor</keyword>
<dbReference type="InterPro" id="IPR000859">
    <property type="entry name" value="CUB_dom"/>
</dbReference>
<dbReference type="PANTHER" id="PTHR24372">
    <property type="entry name" value="GLYCOPROTEIN HORMONE RECEPTOR"/>
    <property type="match status" value="1"/>
</dbReference>
<feature type="transmembrane region" description="Helical" evidence="13">
    <location>
        <begin position="1202"/>
        <end position="1224"/>
    </location>
</feature>
<feature type="disulfide bond" evidence="12">
    <location>
        <begin position="747"/>
        <end position="759"/>
    </location>
</feature>
<comment type="subcellular location">
    <subcellularLocation>
        <location evidence="1">Cell membrane</location>
        <topology evidence="1">Multi-pass membrane protein</topology>
    </subcellularLocation>
</comment>
<dbReference type="PANTHER" id="PTHR24372:SF77">
    <property type="entry name" value="G-PROTEIN COUPLED RECEPTORS FAMILY 1 PROFILE DOMAIN-CONTAINING PROTEIN"/>
    <property type="match status" value="1"/>
</dbReference>
<dbReference type="InterPro" id="IPR000276">
    <property type="entry name" value="GPCR_Rhodpsn"/>
</dbReference>
<feature type="disulfide bond" evidence="12">
    <location>
        <begin position="766"/>
        <end position="781"/>
    </location>
</feature>
<evidence type="ECO:0000256" key="5">
    <source>
        <dbReference type="ARBA" id="ARBA00022737"/>
    </source>
</evidence>
<dbReference type="InterPro" id="IPR017452">
    <property type="entry name" value="GPCR_Rhodpsn_7TM"/>
</dbReference>
<feature type="disulfide bond" evidence="12">
    <location>
        <begin position="492"/>
        <end position="507"/>
    </location>
</feature>
<evidence type="ECO:0000256" key="2">
    <source>
        <dbReference type="ARBA" id="ARBA00022475"/>
    </source>
</evidence>
<dbReference type="SUPFAM" id="SSF49854">
    <property type="entry name" value="Spermadhesin, CUB domain"/>
    <property type="match status" value="1"/>
</dbReference>
<dbReference type="Pfam" id="PF13855">
    <property type="entry name" value="LRR_8"/>
    <property type="match status" value="2"/>
</dbReference>
<evidence type="ECO:0000256" key="1">
    <source>
        <dbReference type="ARBA" id="ARBA00004651"/>
    </source>
</evidence>
<dbReference type="Gene3D" id="4.10.400.10">
    <property type="entry name" value="Low-density Lipoprotein Receptor"/>
    <property type="match status" value="3"/>
</dbReference>
<comment type="caution">
    <text evidence="16">The sequence shown here is derived from an EMBL/GenBank/DDBJ whole genome shotgun (WGS) entry which is preliminary data.</text>
</comment>
<evidence type="ECO:0000259" key="14">
    <source>
        <dbReference type="PROSITE" id="PS01180"/>
    </source>
</evidence>
<dbReference type="InterPro" id="IPR023415">
    <property type="entry name" value="LDLR_class-A_CS"/>
</dbReference>
<evidence type="ECO:0000256" key="8">
    <source>
        <dbReference type="ARBA" id="ARBA00023136"/>
    </source>
</evidence>
<feature type="transmembrane region" description="Helical" evidence="13">
    <location>
        <begin position="1276"/>
        <end position="1298"/>
    </location>
</feature>
<keyword evidence="10" id="KW-0675">Receptor</keyword>
<dbReference type="CDD" id="cd00041">
    <property type="entry name" value="CUB"/>
    <property type="match status" value="1"/>
</dbReference>
<name>A0A8B6BQ51_MYTGA</name>
<feature type="disulfide bond" evidence="12">
    <location>
        <begin position="480"/>
        <end position="498"/>
    </location>
</feature>
<comment type="caution">
    <text evidence="12">Lacks conserved residue(s) required for the propagation of feature annotation.</text>
</comment>
<dbReference type="PROSITE" id="PS01209">
    <property type="entry name" value="LDLRA_1"/>
    <property type="match status" value="2"/>
</dbReference>
<dbReference type="CDD" id="cd00112">
    <property type="entry name" value="LDLa"/>
    <property type="match status" value="3"/>
</dbReference>
<keyword evidence="9 12" id="KW-1015">Disulfide bond</keyword>
<evidence type="ECO:0000256" key="3">
    <source>
        <dbReference type="ARBA" id="ARBA00022614"/>
    </source>
</evidence>
<reference evidence="16" key="1">
    <citation type="submission" date="2018-11" db="EMBL/GenBank/DDBJ databases">
        <authorList>
            <person name="Alioto T."/>
            <person name="Alioto T."/>
        </authorList>
    </citation>
    <scope>NUCLEOTIDE SEQUENCE</scope>
</reference>
<dbReference type="GO" id="GO:0005886">
    <property type="term" value="C:plasma membrane"/>
    <property type="evidence" value="ECO:0007669"/>
    <property type="project" value="UniProtKB-SubCell"/>
</dbReference>
<dbReference type="GO" id="GO:0009755">
    <property type="term" value="P:hormone-mediated signaling pathway"/>
    <property type="evidence" value="ECO:0007669"/>
    <property type="project" value="TreeGrafter"/>
</dbReference>
<sequence>MAFSFYFRIELLSLACLNNIVHNNLSIVSFYFTKASRNILCKESSGSILGNPKKSIDMGFASVRYMETNGFCDNDSSITVNDCQQRTIDKGYIGNIYQGTNVPHCCYYNTSSTNRHYTHLWKREDNKDVLSSERLCFSDFYRPSFNGAGGLMFPPLHGYTDYIDSPMFPSNYPKGITEHLTLWSFPGKYLKLTILYASFAQTATEAQLSQSGHSYINPSSCKDTLSIDMGTGKKIKITNDNQNRYRYASFMATGDTVNIYFTSCFQYLMADNLMYQLKIENIDYPGCGVNASRFATCTEKTAYIASHLYPSLYTASDTNMWKIRGRYGQYIELQFIELDVNILQLVDAFVEVFDFDIVGERSESLGRFTKATKPHFRLVSSWHMMDVEFRVGNDLTGRGFLGLYTIKDNVIDTISNDSGNGDGIRVMSNAGSSFANRSMFTCGNGEVISQLAVCDSYHDCFDSSDEKYCGSDCLNSQYQCADGSCIHLTFYCDHTKHCNDGSDEHHCQWRSCVDGEWQCDNKQCIPLAQRCDVTIDCIDGSDENNCDKYLVYCEFNEEINTILVSTSFHYNFVSKAESQIGHIKTESIIFQFPVDMIKDAMRNNDQGCSQNIKLTCYYQDALPSDAETVVESCHDGCNCIGGFDWKQADINKVFTDDIEISNHDRLPFNGYIIQEISYSDEGFSDVTVGPVVCKSEISKNVSRSQSLCSDGKLYNYTDHCIMRVNERSDVNGCRDMTHLQHCANLTCPGLYRCQQSTTCLLFNEICDNIKQCPQVDDEVGCDVTCPSGCSCEGFVFICHQKEVENVFGDLSNEARKLDLSSSVFPNNNLVLPAYTYLAELKLFNCSIENIMPYSFEKLMNLLHLDLSNNKFKVLQSYSFYGLTKLVTLNLKGNLMMGLIKPNAFMSLPNVKDLELSGTRIQTLFNGTFNGLENLETFNITGNGLTTVEENVFDVLVSLLTIDLTQNDVTEFSPDIFSRLFHLTKIQTDSYIFCCLKPESVSTENCFPKMDEFSSCSDLMRNDVLRVCQWIIALSALMGNIGVILYRIIYEKTLLFKANGLFIMNLGVSDMLMGVYLGIIAVADMYYSGNYILHDREWRDSLVCKFAGILAAISCEASVNFIMLTTLECYLMVKFPFGRRRMTYKTAKILTFVCWVFVIIIAVVPFSNTSYFSTMFYSRTAVCLALPFSRQKVSGWEYSTAIFVFYNSIAFIVIAWCQLSIYQVAKSSNRIMAKRTKQDLTLARRLFLVVLTDFLCWFPVGIMGILAMTGQVFPSEIYSWVAVFVMPLNAALNPFLYTFSTLKQKPSILGKMFGKIFQVSKVQDRLKDTSDEMFMASAFINNSQMLKLKHITLRELFASRNLTIKESIRLVSQLTAAVAYLHHHYLTVCQPLSLDTLAVFMDKKTIIRIKVISEIKDIRNELDTAQDVDNIGQITKLVIRNTRKLQEDGNV</sequence>
<feature type="transmembrane region" description="Helical" evidence="13">
    <location>
        <begin position="1029"/>
        <end position="1048"/>
    </location>
</feature>
<keyword evidence="6 13" id="KW-1133">Transmembrane helix</keyword>
<dbReference type="InterPro" id="IPR035914">
    <property type="entry name" value="Sperma_CUB_dom_sf"/>
</dbReference>
<dbReference type="InterPro" id="IPR032675">
    <property type="entry name" value="LRR_dom_sf"/>
</dbReference>
<dbReference type="SMART" id="SM00192">
    <property type="entry name" value="LDLa"/>
    <property type="match status" value="4"/>
</dbReference>
<dbReference type="InterPro" id="IPR003591">
    <property type="entry name" value="Leu-rich_rpt_typical-subtyp"/>
</dbReference>
<feature type="transmembrane region" description="Helical" evidence="13">
    <location>
        <begin position="1105"/>
        <end position="1126"/>
    </location>
</feature>
<evidence type="ECO:0000313" key="17">
    <source>
        <dbReference type="Proteomes" id="UP000596742"/>
    </source>
</evidence>
<feature type="disulfide bond" evidence="12">
    <location>
        <begin position="519"/>
        <end position="537"/>
    </location>
</feature>
<dbReference type="OrthoDB" id="6116813at2759"/>
<dbReference type="InterPro" id="IPR001611">
    <property type="entry name" value="Leu-rich_rpt"/>
</dbReference>
<evidence type="ECO:0000256" key="13">
    <source>
        <dbReference type="SAM" id="Phobius"/>
    </source>
</evidence>
<dbReference type="Proteomes" id="UP000596742">
    <property type="component" value="Unassembled WGS sequence"/>
</dbReference>
<dbReference type="Gene3D" id="1.20.1070.10">
    <property type="entry name" value="Rhodopsin 7-helix transmembrane proteins"/>
    <property type="match status" value="1"/>
</dbReference>
<feature type="disulfide bond" evidence="12">
    <location>
        <begin position="531"/>
        <end position="546"/>
    </location>
</feature>
<dbReference type="SMART" id="SM00042">
    <property type="entry name" value="CUB"/>
    <property type="match status" value="1"/>
</dbReference>
<dbReference type="PROSITE" id="PS51450">
    <property type="entry name" value="LRR"/>
    <property type="match status" value="1"/>
</dbReference>
<feature type="disulfide bond" evidence="12">
    <location>
        <begin position="454"/>
        <end position="469"/>
    </location>
</feature>
<dbReference type="PROSITE" id="PS50068">
    <property type="entry name" value="LDLRA_2"/>
    <property type="match status" value="4"/>
</dbReference>